<evidence type="ECO:0000313" key="3">
    <source>
        <dbReference type="EMBL" id="HIV26741.1"/>
    </source>
</evidence>
<dbReference type="PANTHER" id="PTHR43283">
    <property type="entry name" value="BETA-LACTAMASE-RELATED"/>
    <property type="match status" value="1"/>
</dbReference>
<dbReference type="GO" id="GO:0016787">
    <property type="term" value="F:hydrolase activity"/>
    <property type="evidence" value="ECO:0007669"/>
    <property type="project" value="UniProtKB-KW"/>
</dbReference>
<dbReference type="InterPro" id="IPR050789">
    <property type="entry name" value="Diverse_Enzym_Activities"/>
</dbReference>
<sequence>MQMEKAQALLRASVDERRIPGYAVLVGQGNDLLLRESYGCAQWIPQERPMTLETMFDLASLTKLTAVWPLIIRLLDAGKLTLDTTLPEAMDFPPERYPHLARTTIFQLLTHTAGLVEFMDTTGETRQERLESLYRAPLKYAPDQQVLYSDLSFIFLGEIAAHQLGMPLETAVNTVFGPLGMHDTMFNPPKEKYAFAATEIRPGQSLPVCGTVHDERAEQLGGVAGHAGLFSTVDDMGRFARAILLGHEDLPEKWVARSCENQTARLNSNRALGWIVYRAQEGGNIVGHTGFTGTSLWMNAKDQRYCVLLTNRVHPTRANNALGQIREELFQIVFDA</sequence>
<dbReference type="Gene3D" id="3.40.710.10">
    <property type="entry name" value="DD-peptidase/beta-lactamase superfamily"/>
    <property type="match status" value="1"/>
</dbReference>
<comment type="caution">
    <text evidence="3">The sequence shown here is derived from an EMBL/GenBank/DDBJ whole genome shotgun (WGS) entry which is preliminary data.</text>
</comment>
<evidence type="ECO:0000256" key="1">
    <source>
        <dbReference type="ARBA" id="ARBA00022801"/>
    </source>
</evidence>
<organism evidence="3 4">
    <name type="scientific">Candidatus Ornithocaccomicrobium faecavium</name>
    <dbReference type="NCBI Taxonomy" id="2840890"/>
    <lineage>
        <taxon>Bacteria</taxon>
        <taxon>Bacillati</taxon>
        <taxon>Bacillota</taxon>
        <taxon>Clostridia</taxon>
        <taxon>Candidatus Ornithocaccomicrobium</taxon>
    </lineage>
</organism>
<dbReference type="SUPFAM" id="SSF56601">
    <property type="entry name" value="beta-lactamase/transpeptidase-like"/>
    <property type="match status" value="1"/>
</dbReference>
<dbReference type="AlphaFoldDB" id="A0A9D1TBK7"/>
<dbReference type="Proteomes" id="UP000886884">
    <property type="component" value="Unassembled WGS sequence"/>
</dbReference>
<evidence type="ECO:0000259" key="2">
    <source>
        <dbReference type="Pfam" id="PF00144"/>
    </source>
</evidence>
<dbReference type="InterPro" id="IPR012338">
    <property type="entry name" value="Beta-lactam/transpept-like"/>
</dbReference>
<feature type="domain" description="Beta-lactamase-related" evidence="2">
    <location>
        <begin position="7"/>
        <end position="320"/>
    </location>
</feature>
<evidence type="ECO:0000313" key="4">
    <source>
        <dbReference type="Proteomes" id="UP000886884"/>
    </source>
</evidence>
<proteinExistence type="predicted"/>
<dbReference type="EMBL" id="DVOT01000041">
    <property type="protein sequence ID" value="HIV26741.1"/>
    <property type="molecule type" value="Genomic_DNA"/>
</dbReference>
<accession>A0A9D1TBK7</accession>
<keyword evidence="1" id="KW-0378">Hydrolase</keyword>
<reference evidence="3" key="1">
    <citation type="submission" date="2020-10" db="EMBL/GenBank/DDBJ databases">
        <authorList>
            <person name="Gilroy R."/>
        </authorList>
    </citation>
    <scope>NUCLEOTIDE SEQUENCE</scope>
    <source>
        <strain evidence="3">CHK183-6373</strain>
    </source>
</reference>
<dbReference type="Pfam" id="PF00144">
    <property type="entry name" value="Beta-lactamase"/>
    <property type="match status" value="1"/>
</dbReference>
<gene>
    <name evidence="3" type="ORF">IAA64_02135</name>
</gene>
<dbReference type="InterPro" id="IPR001466">
    <property type="entry name" value="Beta-lactam-related"/>
</dbReference>
<name>A0A9D1TBK7_9FIRM</name>
<reference evidence="3" key="2">
    <citation type="journal article" date="2021" name="PeerJ">
        <title>Extensive microbial diversity within the chicken gut microbiome revealed by metagenomics and culture.</title>
        <authorList>
            <person name="Gilroy R."/>
            <person name="Ravi A."/>
            <person name="Getino M."/>
            <person name="Pursley I."/>
            <person name="Horton D.L."/>
            <person name="Alikhan N.F."/>
            <person name="Baker D."/>
            <person name="Gharbi K."/>
            <person name="Hall N."/>
            <person name="Watson M."/>
            <person name="Adriaenssens E.M."/>
            <person name="Foster-Nyarko E."/>
            <person name="Jarju S."/>
            <person name="Secka A."/>
            <person name="Antonio M."/>
            <person name="Oren A."/>
            <person name="Chaudhuri R.R."/>
            <person name="La Ragione R."/>
            <person name="Hildebrand F."/>
            <person name="Pallen M.J."/>
        </authorList>
    </citation>
    <scope>NUCLEOTIDE SEQUENCE</scope>
    <source>
        <strain evidence="3">CHK183-6373</strain>
    </source>
</reference>
<protein>
    <submittedName>
        <fullName evidence="3">Beta-lactamase family protein</fullName>
    </submittedName>
</protein>
<dbReference type="PANTHER" id="PTHR43283:SF11">
    <property type="entry name" value="BETA-LACTAMASE-RELATED DOMAIN-CONTAINING PROTEIN"/>
    <property type="match status" value="1"/>
</dbReference>